<evidence type="ECO:0000313" key="3">
    <source>
        <dbReference type="Proteomes" id="UP000579153"/>
    </source>
</evidence>
<name>A0A7W9FXH9_9ACTN</name>
<dbReference type="Proteomes" id="UP000579153">
    <property type="component" value="Unassembled WGS sequence"/>
</dbReference>
<dbReference type="PANTHER" id="PTHR46865:SF2">
    <property type="entry name" value="MONOOXYGENASE"/>
    <property type="match status" value="1"/>
</dbReference>
<dbReference type="RefSeq" id="WP_185067388.1">
    <property type="nucleotide sequence ID" value="NZ_JACHMB010000001.1"/>
</dbReference>
<dbReference type="InterPro" id="IPR051704">
    <property type="entry name" value="FAD_aromatic-hydroxylase"/>
</dbReference>
<reference evidence="2 3" key="1">
    <citation type="submission" date="2020-08" db="EMBL/GenBank/DDBJ databases">
        <title>Sequencing the genomes of 1000 actinobacteria strains.</title>
        <authorList>
            <person name="Klenk H.-P."/>
        </authorList>
    </citation>
    <scope>NUCLEOTIDE SEQUENCE [LARGE SCALE GENOMIC DNA]</scope>
    <source>
        <strain evidence="2 3">DSM 45507</strain>
    </source>
</reference>
<dbReference type="EMBL" id="JACHMB010000001">
    <property type="protein sequence ID" value="MBB5773390.1"/>
    <property type="molecule type" value="Genomic_DNA"/>
</dbReference>
<dbReference type="Gene3D" id="3.50.50.60">
    <property type="entry name" value="FAD/NAD(P)-binding domain"/>
    <property type="match status" value="1"/>
</dbReference>
<keyword evidence="3" id="KW-1185">Reference proteome</keyword>
<dbReference type="Gene3D" id="3.30.9.10">
    <property type="entry name" value="D-Amino Acid Oxidase, subunit A, domain 2"/>
    <property type="match status" value="1"/>
</dbReference>
<proteinExistence type="predicted"/>
<dbReference type="PRINTS" id="PR00420">
    <property type="entry name" value="RNGMNOXGNASE"/>
</dbReference>
<dbReference type="Pfam" id="PF01494">
    <property type="entry name" value="FAD_binding_3"/>
    <property type="match status" value="1"/>
</dbReference>
<evidence type="ECO:0000259" key="1">
    <source>
        <dbReference type="Pfam" id="PF01494"/>
    </source>
</evidence>
<dbReference type="InterPro" id="IPR002938">
    <property type="entry name" value="FAD-bd"/>
</dbReference>
<feature type="domain" description="FAD-binding" evidence="1">
    <location>
        <begin position="3"/>
        <end position="314"/>
    </location>
</feature>
<evidence type="ECO:0000313" key="2">
    <source>
        <dbReference type="EMBL" id="MBB5773390.1"/>
    </source>
</evidence>
<protein>
    <submittedName>
        <fullName evidence="2">2-polyprenyl-6-methoxyphenol hydroxylase-like FAD-dependent oxidoreductase</fullName>
    </submittedName>
</protein>
<gene>
    <name evidence="2" type="ORF">HD596_000146</name>
</gene>
<organism evidence="2 3">
    <name type="scientific">Nonomuraea jabiensis</name>
    <dbReference type="NCBI Taxonomy" id="882448"/>
    <lineage>
        <taxon>Bacteria</taxon>
        <taxon>Bacillati</taxon>
        <taxon>Actinomycetota</taxon>
        <taxon>Actinomycetes</taxon>
        <taxon>Streptosporangiales</taxon>
        <taxon>Streptosporangiaceae</taxon>
        <taxon>Nonomuraea</taxon>
    </lineage>
</organism>
<dbReference type="InterPro" id="IPR036188">
    <property type="entry name" value="FAD/NAD-bd_sf"/>
</dbReference>
<comment type="caution">
    <text evidence="2">The sequence shown here is derived from an EMBL/GenBank/DDBJ whole genome shotgun (WGS) entry which is preliminary data.</text>
</comment>
<dbReference type="AlphaFoldDB" id="A0A7W9FXH9"/>
<dbReference type="GO" id="GO:0071949">
    <property type="term" value="F:FAD binding"/>
    <property type="evidence" value="ECO:0007669"/>
    <property type="project" value="InterPro"/>
</dbReference>
<sequence length="368" mass="39669">MRILISGGSVAGPALAYWLHRHGHAPTIVERAPVVRGGGAAIDFRGSALEVLERMGLLAEMRRHETGMTGMTLVDEAGEPLAELPADAISGDLEVLKSDVTAILYEATRDTTDYLFDDTITGLDQDGSGVHVTFERAGSRTFDLVIGADGMHSTVRRLAFGPESRYVRHLGIYGALFTTPNLFGLDRTGLMHNTAGRSALAFAARGNSELRVGLSFGADHLDYDRRDRRQQEKLVAEHFAGAGWEVPRLLEAMSEAEEFFFDSSGQVVMDSWSAGRVALVGDAAHCAAPTSGRGTSQALIGAYVLAGELAQAPDHATAFAAYEGRLRDYVERNQLHGRAAARWFLQPPTEPPVEVAEDVVALEDYTSG</sequence>
<dbReference type="SUPFAM" id="SSF51905">
    <property type="entry name" value="FAD/NAD(P)-binding domain"/>
    <property type="match status" value="1"/>
</dbReference>
<accession>A0A7W9FXH9</accession>
<dbReference type="PANTHER" id="PTHR46865">
    <property type="entry name" value="OXIDOREDUCTASE-RELATED"/>
    <property type="match status" value="1"/>
</dbReference>